<reference evidence="1 2" key="1">
    <citation type="journal article" date="2019" name="Sci. Rep.">
        <title>Orb-weaving spider Araneus ventricosus genome elucidates the spidroin gene catalogue.</title>
        <authorList>
            <person name="Kono N."/>
            <person name="Nakamura H."/>
            <person name="Ohtoshi R."/>
            <person name="Moran D.A.P."/>
            <person name="Shinohara A."/>
            <person name="Yoshida Y."/>
            <person name="Fujiwara M."/>
            <person name="Mori M."/>
            <person name="Tomita M."/>
            <person name="Arakawa K."/>
        </authorList>
    </citation>
    <scope>NUCLEOTIDE SEQUENCE [LARGE SCALE GENOMIC DNA]</scope>
</reference>
<dbReference type="EMBL" id="BGPR01046964">
    <property type="protein sequence ID" value="GBO23949.1"/>
    <property type="molecule type" value="Genomic_DNA"/>
</dbReference>
<comment type="caution">
    <text evidence="1">The sequence shown here is derived from an EMBL/GenBank/DDBJ whole genome shotgun (WGS) entry which is preliminary data.</text>
</comment>
<feature type="non-terminal residue" evidence="1">
    <location>
        <position position="53"/>
    </location>
</feature>
<name>A0A4Y2VF75_ARAVE</name>
<protein>
    <submittedName>
        <fullName evidence="1">Uncharacterized protein</fullName>
    </submittedName>
</protein>
<gene>
    <name evidence="1" type="ORF">AVEN_131494_1</name>
</gene>
<accession>A0A4Y2VF75</accession>
<proteinExistence type="predicted"/>
<evidence type="ECO:0000313" key="2">
    <source>
        <dbReference type="Proteomes" id="UP000499080"/>
    </source>
</evidence>
<keyword evidence="2" id="KW-1185">Reference proteome</keyword>
<dbReference type="Proteomes" id="UP000499080">
    <property type="component" value="Unassembled WGS sequence"/>
</dbReference>
<organism evidence="1 2">
    <name type="scientific">Araneus ventricosus</name>
    <name type="common">Orbweaver spider</name>
    <name type="synonym">Epeira ventricosa</name>
    <dbReference type="NCBI Taxonomy" id="182803"/>
    <lineage>
        <taxon>Eukaryota</taxon>
        <taxon>Metazoa</taxon>
        <taxon>Ecdysozoa</taxon>
        <taxon>Arthropoda</taxon>
        <taxon>Chelicerata</taxon>
        <taxon>Arachnida</taxon>
        <taxon>Araneae</taxon>
        <taxon>Araneomorphae</taxon>
        <taxon>Entelegynae</taxon>
        <taxon>Araneoidea</taxon>
        <taxon>Araneidae</taxon>
        <taxon>Araneus</taxon>
    </lineage>
</organism>
<dbReference type="AlphaFoldDB" id="A0A4Y2VF75"/>
<evidence type="ECO:0000313" key="1">
    <source>
        <dbReference type="EMBL" id="GBO23949.1"/>
    </source>
</evidence>
<sequence>MSGIAPYYASHPPRAETCRLESEDAVYIIDVIILDYAFPSNSLGVWKLHWRVE</sequence>